<keyword evidence="2" id="KW-1185">Reference proteome</keyword>
<comment type="caution">
    <text evidence="1">The sequence shown here is derived from an EMBL/GenBank/DDBJ whole genome shotgun (WGS) entry which is preliminary data.</text>
</comment>
<dbReference type="Proteomes" id="UP001499987">
    <property type="component" value="Unassembled WGS sequence"/>
</dbReference>
<organism evidence="1 2">
    <name type="scientific">Kitasatospora arboriphila</name>
    <dbReference type="NCBI Taxonomy" id="258052"/>
    <lineage>
        <taxon>Bacteria</taxon>
        <taxon>Bacillati</taxon>
        <taxon>Actinomycetota</taxon>
        <taxon>Actinomycetes</taxon>
        <taxon>Kitasatosporales</taxon>
        <taxon>Streptomycetaceae</taxon>
        <taxon>Kitasatospora</taxon>
    </lineage>
</organism>
<dbReference type="InterPro" id="IPR023393">
    <property type="entry name" value="START-like_dom_sf"/>
</dbReference>
<sequence length="144" mass="15901">MVTVERRIPVGRPAEDVLRYLADFGHTPEWDPGTVSCVRTDTGPVTEGSRWTNTSRFRGRTTRLEYRLVRREPDRLLFVGENGTVTATDDITVRPADGGGAVVDYRAQLSFKGVARLAAPFLRGAFEELADGVADRLPQVLAAR</sequence>
<protein>
    <submittedName>
        <fullName evidence="1">SRPBCC family protein</fullName>
    </submittedName>
</protein>
<reference evidence="1 2" key="1">
    <citation type="journal article" date="2019" name="Int. J. Syst. Evol. Microbiol.">
        <title>The Global Catalogue of Microorganisms (GCM) 10K type strain sequencing project: providing services to taxonomists for standard genome sequencing and annotation.</title>
        <authorList>
            <consortium name="The Broad Institute Genomics Platform"/>
            <consortium name="The Broad Institute Genome Sequencing Center for Infectious Disease"/>
            <person name="Wu L."/>
            <person name="Ma J."/>
        </authorList>
    </citation>
    <scope>NUCLEOTIDE SEQUENCE [LARGE SCALE GENOMIC DNA]</scope>
    <source>
        <strain evidence="1 2">JCM 13002</strain>
    </source>
</reference>
<dbReference type="Gene3D" id="3.30.530.20">
    <property type="match status" value="1"/>
</dbReference>
<dbReference type="RefSeq" id="WP_344623195.1">
    <property type="nucleotide sequence ID" value="NZ_BAAALD010000013.1"/>
</dbReference>
<accession>A0ABN1TEI4</accession>
<dbReference type="InterPro" id="IPR019587">
    <property type="entry name" value="Polyketide_cyclase/dehydratase"/>
</dbReference>
<proteinExistence type="predicted"/>
<dbReference type="SUPFAM" id="SSF55961">
    <property type="entry name" value="Bet v1-like"/>
    <property type="match status" value="1"/>
</dbReference>
<dbReference type="Pfam" id="PF10604">
    <property type="entry name" value="Polyketide_cyc2"/>
    <property type="match status" value="1"/>
</dbReference>
<name>A0ABN1TEI4_9ACTN</name>
<dbReference type="EMBL" id="BAAALD010000013">
    <property type="protein sequence ID" value="GAA1078351.1"/>
    <property type="molecule type" value="Genomic_DNA"/>
</dbReference>
<gene>
    <name evidence="1" type="ORF">GCM10009663_20440</name>
</gene>
<evidence type="ECO:0000313" key="1">
    <source>
        <dbReference type="EMBL" id="GAA1078351.1"/>
    </source>
</evidence>
<evidence type="ECO:0000313" key="2">
    <source>
        <dbReference type="Proteomes" id="UP001499987"/>
    </source>
</evidence>